<evidence type="ECO:0000313" key="26">
    <source>
        <dbReference type="Proteomes" id="UP000694428"/>
    </source>
</evidence>
<dbReference type="GO" id="GO:0004674">
    <property type="term" value="F:protein serine/threonine kinase activity"/>
    <property type="evidence" value="ECO:0007669"/>
    <property type="project" value="UniProtKB-KW"/>
</dbReference>
<evidence type="ECO:0000256" key="11">
    <source>
        <dbReference type="ARBA" id="ARBA00023137"/>
    </source>
</evidence>
<dbReference type="SMART" id="SM00220">
    <property type="entry name" value="S_TKc"/>
    <property type="match status" value="1"/>
</dbReference>
<comment type="catalytic activity">
    <reaction evidence="19">
        <text>L-seryl-[protein] + ATP = O-phospho-L-seryl-[protein] + ADP + H(+)</text>
        <dbReference type="Rhea" id="RHEA:17989"/>
        <dbReference type="Rhea" id="RHEA-COMP:9863"/>
        <dbReference type="Rhea" id="RHEA-COMP:11604"/>
        <dbReference type="ChEBI" id="CHEBI:15378"/>
        <dbReference type="ChEBI" id="CHEBI:29999"/>
        <dbReference type="ChEBI" id="CHEBI:30616"/>
        <dbReference type="ChEBI" id="CHEBI:83421"/>
        <dbReference type="ChEBI" id="CHEBI:456216"/>
        <dbReference type="EC" id="2.7.12.2"/>
    </reaction>
</comment>
<comment type="catalytic activity">
    <reaction evidence="20">
        <text>L-threonyl-[protein] + ATP = O-phospho-L-threonyl-[protein] + ADP + H(+)</text>
        <dbReference type="Rhea" id="RHEA:46608"/>
        <dbReference type="Rhea" id="RHEA-COMP:11060"/>
        <dbReference type="Rhea" id="RHEA-COMP:11605"/>
        <dbReference type="ChEBI" id="CHEBI:15378"/>
        <dbReference type="ChEBI" id="CHEBI:30013"/>
        <dbReference type="ChEBI" id="CHEBI:30616"/>
        <dbReference type="ChEBI" id="CHEBI:61977"/>
        <dbReference type="ChEBI" id="CHEBI:456216"/>
        <dbReference type="EC" id="2.7.12.2"/>
    </reaction>
</comment>
<keyword evidence="4" id="KW-0963">Cytoplasm</keyword>
<dbReference type="PROSITE" id="PS00107">
    <property type="entry name" value="PROTEIN_KINASE_ATP"/>
    <property type="match status" value="1"/>
</dbReference>
<comment type="catalytic activity">
    <reaction evidence="21">
        <text>L-tyrosyl-[protein] + ATP = O-phospho-L-tyrosyl-[protein] + ADP + H(+)</text>
        <dbReference type="Rhea" id="RHEA:10596"/>
        <dbReference type="Rhea" id="RHEA-COMP:10136"/>
        <dbReference type="Rhea" id="RHEA-COMP:20101"/>
        <dbReference type="ChEBI" id="CHEBI:15378"/>
        <dbReference type="ChEBI" id="CHEBI:30616"/>
        <dbReference type="ChEBI" id="CHEBI:46858"/>
        <dbReference type="ChEBI" id="CHEBI:61978"/>
        <dbReference type="ChEBI" id="CHEBI:456216"/>
        <dbReference type="EC" id="2.7.12.2"/>
    </reaction>
</comment>
<evidence type="ECO:0000256" key="8">
    <source>
        <dbReference type="ARBA" id="ARBA00022741"/>
    </source>
</evidence>
<keyword evidence="8 22" id="KW-0547">Nucleotide-binding</keyword>
<keyword evidence="6" id="KW-0597">Phosphoprotein</keyword>
<dbReference type="InterPro" id="IPR017441">
    <property type="entry name" value="Protein_kinase_ATP_BS"/>
</dbReference>
<dbReference type="GO" id="GO:0070161">
    <property type="term" value="C:anchoring junction"/>
    <property type="evidence" value="ECO:0007669"/>
    <property type="project" value="UniProtKB-ARBA"/>
</dbReference>
<dbReference type="EC" id="2.7.12.2" evidence="15"/>
<keyword evidence="11" id="KW-0829">Tyrosine-protein kinase</keyword>
<dbReference type="InterPro" id="IPR000719">
    <property type="entry name" value="Prot_kinase_dom"/>
</dbReference>
<evidence type="ECO:0000256" key="9">
    <source>
        <dbReference type="ARBA" id="ARBA00022777"/>
    </source>
</evidence>
<dbReference type="Ensembl" id="ENSPSTT00000014243.1">
    <property type="protein sequence ID" value="ENSPSTP00000013584.1"/>
    <property type="gene ID" value="ENSPSTG00000009608.1"/>
</dbReference>
<evidence type="ECO:0000256" key="23">
    <source>
        <dbReference type="SAM" id="MobiDB-lite"/>
    </source>
</evidence>
<evidence type="ECO:0000256" key="22">
    <source>
        <dbReference type="PROSITE-ProRule" id="PRU10141"/>
    </source>
</evidence>
<sequence length="252" mass="27483">MPKKKPGPIQLNPAPDGSAVNGTSSAETNLEALQKKLEELELDEQQRKRLEAFLTQKQKVGELKDDDFEKISELGAGNGGVVFKVSHKPSGLIMARKLIHLEIKPAIRNQIIRELQVLHECNSPYIVGFYGAFYSDGEISICMEHMDGGSLDQVLKKAGRIPEQILGKVSIAVSVLGAPKGCGWVGVHLSSVMQEAATPGLKDVAERSVPGFSSVFSFKRRQSLYVSLFGSPEQVTHFSAFAFIFFCIGGCF</sequence>
<dbReference type="SUPFAM" id="SSF56112">
    <property type="entry name" value="Protein kinase-like (PK-like)"/>
    <property type="match status" value="1"/>
</dbReference>
<evidence type="ECO:0000256" key="4">
    <source>
        <dbReference type="ARBA" id="ARBA00022490"/>
    </source>
</evidence>
<evidence type="ECO:0000256" key="6">
    <source>
        <dbReference type="ARBA" id="ARBA00022553"/>
    </source>
</evidence>
<keyword evidence="26" id="KW-1185">Reference proteome</keyword>
<keyword evidence="9" id="KW-0418">Kinase</keyword>
<evidence type="ECO:0000259" key="24">
    <source>
        <dbReference type="PROSITE" id="PS50011"/>
    </source>
</evidence>
<evidence type="ECO:0000256" key="3">
    <source>
        <dbReference type="ARBA" id="ARBA00004317"/>
    </source>
</evidence>
<evidence type="ECO:0000256" key="13">
    <source>
        <dbReference type="ARBA" id="ARBA00023242"/>
    </source>
</evidence>
<dbReference type="GO" id="GO:0004713">
    <property type="term" value="F:protein tyrosine kinase activity"/>
    <property type="evidence" value="ECO:0007669"/>
    <property type="project" value="UniProtKB-KW"/>
</dbReference>
<reference evidence="25" key="2">
    <citation type="submission" date="2025-09" db="UniProtKB">
        <authorList>
            <consortium name="Ensembl"/>
        </authorList>
    </citation>
    <scope>IDENTIFICATION</scope>
</reference>
<evidence type="ECO:0000256" key="18">
    <source>
        <dbReference type="ARBA" id="ARBA00042350"/>
    </source>
</evidence>
<evidence type="ECO:0000256" key="15">
    <source>
        <dbReference type="ARBA" id="ARBA00038999"/>
    </source>
</evidence>
<organism evidence="25 26">
    <name type="scientific">Pavo cristatus</name>
    <name type="common">Indian peafowl</name>
    <name type="synonym">Blue peafowl</name>
    <dbReference type="NCBI Taxonomy" id="9049"/>
    <lineage>
        <taxon>Eukaryota</taxon>
        <taxon>Metazoa</taxon>
        <taxon>Chordata</taxon>
        <taxon>Craniata</taxon>
        <taxon>Vertebrata</taxon>
        <taxon>Euteleostomi</taxon>
        <taxon>Archelosauria</taxon>
        <taxon>Archosauria</taxon>
        <taxon>Dinosauria</taxon>
        <taxon>Saurischia</taxon>
        <taxon>Theropoda</taxon>
        <taxon>Coelurosauria</taxon>
        <taxon>Aves</taxon>
        <taxon>Neognathae</taxon>
        <taxon>Galloanserae</taxon>
        <taxon>Galliformes</taxon>
        <taxon>Phasianidae</taxon>
        <taxon>Phasianinae</taxon>
        <taxon>Pavo</taxon>
    </lineage>
</organism>
<dbReference type="InterPro" id="IPR050915">
    <property type="entry name" value="MAP_kinase_kinase"/>
</dbReference>
<dbReference type="GO" id="GO:0005739">
    <property type="term" value="C:mitochondrion"/>
    <property type="evidence" value="ECO:0007669"/>
    <property type="project" value="UniProtKB-ARBA"/>
</dbReference>
<dbReference type="InterPro" id="IPR011009">
    <property type="entry name" value="Kinase-like_dom_sf"/>
</dbReference>
<evidence type="ECO:0000256" key="19">
    <source>
        <dbReference type="ARBA" id="ARBA00049014"/>
    </source>
</evidence>
<evidence type="ECO:0000256" key="21">
    <source>
        <dbReference type="ARBA" id="ARBA00051693"/>
    </source>
</evidence>
<dbReference type="GO" id="GO:0005524">
    <property type="term" value="F:ATP binding"/>
    <property type="evidence" value="ECO:0007669"/>
    <property type="project" value="UniProtKB-UniRule"/>
</dbReference>
<dbReference type="FunFam" id="3.30.200.20:FF:000100">
    <property type="entry name" value="Dual specificity mitogen-activated protein kinase kinase 1"/>
    <property type="match status" value="1"/>
</dbReference>
<evidence type="ECO:0000256" key="14">
    <source>
        <dbReference type="ARBA" id="ARBA00038035"/>
    </source>
</evidence>
<evidence type="ECO:0000256" key="20">
    <source>
        <dbReference type="ARBA" id="ARBA00049299"/>
    </source>
</evidence>
<evidence type="ECO:0000256" key="2">
    <source>
        <dbReference type="ARBA" id="ARBA00004300"/>
    </source>
</evidence>
<evidence type="ECO:0000313" key="25">
    <source>
        <dbReference type="Ensembl" id="ENSPSTP00000013584.1"/>
    </source>
</evidence>
<name>A0A8C9FEL4_PAVCR</name>
<keyword evidence="13" id="KW-0539">Nucleus</keyword>
<dbReference type="Proteomes" id="UP000694428">
    <property type="component" value="Unplaced"/>
</dbReference>
<evidence type="ECO:0000256" key="17">
    <source>
        <dbReference type="ARBA" id="ARBA00042276"/>
    </source>
</evidence>
<evidence type="ECO:0000256" key="5">
    <source>
        <dbReference type="ARBA" id="ARBA00022527"/>
    </source>
</evidence>
<dbReference type="Pfam" id="PF00069">
    <property type="entry name" value="Pkinase"/>
    <property type="match status" value="1"/>
</dbReference>
<protein>
    <recommendedName>
        <fullName evidence="16">Dual specificity mitogen-activated protein kinase kinase 1</fullName>
        <ecNumber evidence="15">2.7.12.2</ecNumber>
    </recommendedName>
    <alternativeName>
        <fullName evidence="18">ERK activator kinase 1</fullName>
    </alternativeName>
    <alternativeName>
        <fullName evidence="17">MAPK/ERK kinase 1</fullName>
    </alternativeName>
</protein>
<evidence type="ECO:0000256" key="12">
    <source>
        <dbReference type="ARBA" id="ARBA00023212"/>
    </source>
</evidence>
<dbReference type="GO" id="GO:0031982">
    <property type="term" value="C:vesicle"/>
    <property type="evidence" value="ECO:0007669"/>
    <property type="project" value="UniProtKB-ARBA"/>
</dbReference>
<evidence type="ECO:0000256" key="7">
    <source>
        <dbReference type="ARBA" id="ARBA00022679"/>
    </source>
</evidence>
<keyword evidence="5" id="KW-0723">Serine/threonine-protein kinase</keyword>
<keyword evidence="12" id="KW-0206">Cytoskeleton</keyword>
<dbReference type="GO" id="GO:0004708">
    <property type="term" value="F:MAP kinase kinase activity"/>
    <property type="evidence" value="ECO:0007669"/>
    <property type="project" value="UniProtKB-EC"/>
</dbReference>
<accession>A0A8C9FEL4</accession>
<evidence type="ECO:0000256" key="10">
    <source>
        <dbReference type="ARBA" id="ARBA00022840"/>
    </source>
</evidence>
<reference evidence="25" key="1">
    <citation type="submission" date="2025-08" db="UniProtKB">
        <authorList>
            <consortium name="Ensembl"/>
        </authorList>
    </citation>
    <scope>IDENTIFICATION</scope>
</reference>
<feature type="region of interest" description="Disordered" evidence="23">
    <location>
        <begin position="1"/>
        <end position="26"/>
    </location>
</feature>
<dbReference type="PANTHER" id="PTHR47448:SF2">
    <property type="entry name" value="MITOGEN-ACTIVATED PROTEIN KINASE KINASE 1"/>
    <property type="match status" value="1"/>
</dbReference>
<dbReference type="PANTHER" id="PTHR47448">
    <property type="entry name" value="DUAL SPECIFICITY MITOGEN-ACTIVATED PROTEIN KINASE KINASE DSOR1-LIKE PROTEIN"/>
    <property type="match status" value="1"/>
</dbReference>
<proteinExistence type="inferred from homology"/>
<feature type="domain" description="Protein kinase" evidence="24">
    <location>
        <begin position="68"/>
        <end position="252"/>
    </location>
</feature>
<evidence type="ECO:0000256" key="16">
    <source>
        <dbReference type="ARBA" id="ARBA00040618"/>
    </source>
</evidence>
<dbReference type="PROSITE" id="PS50011">
    <property type="entry name" value="PROTEIN_KINASE_DOM"/>
    <property type="match status" value="1"/>
</dbReference>
<comment type="similarity">
    <text evidence="14">Belongs to the protein kinase superfamily. STE Ser/Thr protein kinase family. MAP kinase kinase subfamily.</text>
</comment>
<dbReference type="Gene3D" id="3.30.200.20">
    <property type="entry name" value="Phosphorylase Kinase, domain 1"/>
    <property type="match status" value="1"/>
</dbReference>
<comment type="subcellular location">
    <subcellularLocation>
        <location evidence="2">Cytoplasm</location>
        <location evidence="2">Cytoskeleton</location>
        <location evidence="2">Microtubule organizing center</location>
        <location evidence="2">Centrosome</location>
    </subcellularLocation>
    <subcellularLocation>
        <location evidence="3">Cytoplasm</location>
        <location evidence="3">Cytoskeleton</location>
        <location evidence="3">Microtubule organizing center</location>
        <location evidence="3">Spindle pole body</location>
    </subcellularLocation>
    <subcellularLocation>
        <location evidence="1">Nucleus</location>
    </subcellularLocation>
</comment>
<feature type="binding site" evidence="22">
    <location>
        <position position="97"/>
    </location>
    <ligand>
        <name>ATP</name>
        <dbReference type="ChEBI" id="CHEBI:30616"/>
    </ligand>
</feature>
<evidence type="ECO:0000256" key="1">
    <source>
        <dbReference type="ARBA" id="ARBA00004123"/>
    </source>
</evidence>
<keyword evidence="7" id="KW-0808">Transferase</keyword>
<dbReference type="GO" id="GO:0005813">
    <property type="term" value="C:centrosome"/>
    <property type="evidence" value="ECO:0007669"/>
    <property type="project" value="UniProtKB-SubCell"/>
</dbReference>
<dbReference type="AlphaFoldDB" id="A0A8C9FEL4"/>
<dbReference type="GO" id="GO:0005634">
    <property type="term" value="C:nucleus"/>
    <property type="evidence" value="ECO:0007669"/>
    <property type="project" value="UniProtKB-SubCell"/>
</dbReference>
<keyword evidence="10 22" id="KW-0067">ATP-binding</keyword>